<feature type="region of interest" description="Disordered" evidence="1">
    <location>
        <begin position="279"/>
        <end position="311"/>
    </location>
</feature>
<dbReference type="RefSeq" id="XP_064767461.1">
    <property type="nucleotide sequence ID" value="XM_064910047.1"/>
</dbReference>
<comment type="caution">
    <text evidence="2">The sequence shown here is derived from an EMBL/GenBank/DDBJ whole genome shotgun (WGS) entry which is preliminary data.</text>
</comment>
<accession>A0ABR1F3J7</accession>
<evidence type="ECO:0000313" key="2">
    <source>
        <dbReference type="EMBL" id="KAK7204428.1"/>
    </source>
</evidence>
<feature type="compositionally biased region" description="Low complexity" evidence="1">
    <location>
        <begin position="290"/>
        <end position="304"/>
    </location>
</feature>
<protein>
    <submittedName>
        <fullName evidence="2">Uncharacterized protein</fullName>
    </submittedName>
</protein>
<feature type="compositionally biased region" description="Polar residues" evidence="1">
    <location>
        <begin position="279"/>
        <end position="289"/>
    </location>
</feature>
<dbReference type="GeneID" id="90035559"/>
<evidence type="ECO:0000256" key="1">
    <source>
        <dbReference type="SAM" id="MobiDB-lite"/>
    </source>
</evidence>
<feature type="region of interest" description="Disordered" evidence="1">
    <location>
        <begin position="163"/>
        <end position="205"/>
    </location>
</feature>
<organism evidence="2 3">
    <name type="scientific">Myxozyma melibiosi</name>
    <dbReference type="NCBI Taxonomy" id="54550"/>
    <lineage>
        <taxon>Eukaryota</taxon>
        <taxon>Fungi</taxon>
        <taxon>Dikarya</taxon>
        <taxon>Ascomycota</taxon>
        <taxon>Saccharomycotina</taxon>
        <taxon>Lipomycetes</taxon>
        <taxon>Lipomycetales</taxon>
        <taxon>Lipomycetaceae</taxon>
        <taxon>Myxozyma</taxon>
    </lineage>
</organism>
<dbReference type="Proteomes" id="UP001498771">
    <property type="component" value="Unassembled WGS sequence"/>
</dbReference>
<name>A0ABR1F3J7_9ASCO</name>
<feature type="compositionally biased region" description="Low complexity" evidence="1">
    <location>
        <begin position="163"/>
        <end position="176"/>
    </location>
</feature>
<evidence type="ECO:0000313" key="3">
    <source>
        <dbReference type="Proteomes" id="UP001498771"/>
    </source>
</evidence>
<sequence>MDKSLKRPFEFESDSTDRIFDFAFSESPSALSTPELDYSPSSKRFRSDFPTFDDSLDPVSSPEDTSDLFNLFTPPLSATNSLELLEFPFDAPVITSDVDSAVAMFGKSTDDEGMTADDEAKSVLAAAPLFPPMQAASFLPATSYPADAPAAGEWHEHAAIPQPAVASRPSPSASPVLPKQHRLHSFHGPSPLSHSSTPSSSSAAAAGASANADALLEQYLDVNNVIDNTIALSNAKFWIDRYMTIPICGYLNRVTAERALQYDTPMPATTVAGISKPIKQSSANPKIPTSNGAAQAQMNNSNSNYRRRNVSSLKRTASAPTVYGLKRRSFFMGKGKEMVGLGVMVGDMLL</sequence>
<dbReference type="EMBL" id="JBBJBU010000008">
    <property type="protein sequence ID" value="KAK7204428.1"/>
    <property type="molecule type" value="Genomic_DNA"/>
</dbReference>
<reference evidence="2 3" key="1">
    <citation type="submission" date="2024-03" db="EMBL/GenBank/DDBJ databases">
        <title>Genome-scale model development and genomic sequencing of the oleaginous clade Lipomyces.</title>
        <authorList>
            <consortium name="Lawrence Berkeley National Laboratory"/>
            <person name="Czajka J.J."/>
            <person name="Han Y."/>
            <person name="Kim J."/>
            <person name="Mondo S.J."/>
            <person name="Hofstad B.A."/>
            <person name="Robles A."/>
            <person name="Haridas S."/>
            <person name="Riley R."/>
            <person name="LaButti K."/>
            <person name="Pangilinan J."/>
            <person name="Andreopoulos W."/>
            <person name="Lipzen A."/>
            <person name="Yan J."/>
            <person name="Wang M."/>
            <person name="Ng V."/>
            <person name="Grigoriev I.V."/>
            <person name="Spatafora J.W."/>
            <person name="Magnuson J.K."/>
            <person name="Baker S.E."/>
            <person name="Pomraning K.R."/>
        </authorList>
    </citation>
    <scope>NUCLEOTIDE SEQUENCE [LARGE SCALE GENOMIC DNA]</scope>
    <source>
        <strain evidence="2 3">Phaff 52-87</strain>
    </source>
</reference>
<keyword evidence="3" id="KW-1185">Reference proteome</keyword>
<feature type="compositionally biased region" description="Low complexity" evidence="1">
    <location>
        <begin position="189"/>
        <end position="205"/>
    </location>
</feature>
<proteinExistence type="predicted"/>
<gene>
    <name evidence="2" type="ORF">BZA70DRAFT_192572</name>
</gene>